<accession>A0A2H3D8T1</accession>
<dbReference type="InParanoid" id="A0A2H3D8T1"/>
<dbReference type="OrthoDB" id="2906425at2759"/>
<name>A0A2H3D8T1_ARMGA</name>
<keyword evidence="2" id="KW-0808">Transferase</keyword>
<evidence type="ECO:0000313" key="3">
    <source>
        <dbReference type="Proteomes" id="UP000217790"/>
    </source>
</evidence>
<evidence type="ECO:0000313" key="2">
    <source>
        <dbReference type="EMBL" id="PBK85487.1"/>
    </source>
</evidence>
<feature type="domain" description="Aminoglycoside phosphotransferase" evidence="1">
    <location>
        <begin position="59"/>
        <end position="265"/>
    </location>
</feature>
<dbReference type="EMBL" id="KZ293690">
    <property type="protein sequence ID" value="PBK85487.1"/>
    <property type="molecule type" value="Genomic_DNA"/>
</dbReference>
<dbReference type="PANTHER" id="PTHR21310">
    <property type="entry name" value="AMINOGLYCOSIDE PHOSPHOTRANSFERASE-RELATED-RELATED"/>
    <property type="match status" value="1"/>
</dbReference>
<organism evidence="2 3">
    <name type="scientific">Armillaria gallica</name>
    <name type="common">Bulbous honey fungus</name>
    <name type="synonym">Armillaria bulbosa</name>
    <dbReference type="NCBI Taxonomy" id="47427"/>
    <lineage>
        <taxon>Eukaryota</taxon>
        <taxon>Fungi</taxon>
        <taxon>Dikarya</taxon>
        <taxon>Basidiomycota</taxon>
        <taxon>Agaricomycotina</taxon>
        <taxon>Agaricomycetes</taxon>
        <taxon>Agaricomycetidae</taxon>
        <taxon>Agaricales</taxon>
        <taxon>Marasmiineae</taxon>
        <taxon>Physalacriaceae</taxon>
        <taxon>Armillaria</taxon>
    </lineage>
</organism>
<dbReference type="Proteomes" id="UP000217790">
    <property type="component" value="Unassembled WGS sequence"/>
</dbReference>
<dbReference type="InterPro" id="IPR002575">
    <property type="entry name" value="Aminoglycoside_PTrfase"/>
</dbReference>
<protein>
    <submittedName>
        <fullName evidence="2">Kinase-like protein</fullName>
    </submittedName>
</protein>
<dbReference type="InterPro" id="IPR051678">
    <property type="entry name" value="AGP_Transferase"/>
</dbReference>
<gene>
    <name evidence="2" type="ORF">ARMGADRAFT_999545</name>
</gene>
<keyword evidence="3" id="KW-1185">Reference proteome</keyword>
<sequence>MNRHPLPSFKLPSPGHPLGNLIRGWIHRRVLIPIARIYCSYFRPDLSEAGVFSLPFNLVLKFSPHAREVEGTAMSLARSMGIPAPRFISYGEHSPNTRSREGSILMTRIPGKTLKSVIASLSPDELHTIMQELAGILERMRSYSNPWGTRVCGVDGKDIYGGRVPGRHISACDDERSFYATLLQAAQARDEEGRAMLETAKKMPTLFPHDIVFTHGDLWDHNIMVNQGHITGIVDWEWAGWLPEYWEYTSILQWTGIREPWALRLASLPGYKYSEEMEYDLALIALSDSSFLM</sequence>
<dbReference type="OMA" id="HNIMIGP"/>
<reference evidence="3" key="1">
    <citation type="journal article" date="2017" name="Nat. Ecol. Evol.">
        <title>Genome expansion and lineage-specific genetic innovations in the forest pathogenic fungi Armillaria.</title>
        <authorList>
            <person name="Sipos G."/>
            <person name="Prasanna A.N."/>
            <person name="Walter M.C."/>
            <person name="O'Connor E."/>
            <person name="Balint B."/>
            <person name="Krizsan K."/>
            <person name="Kiss B."/>
            <person name="Hess J."/>
            <person name="Varga T."/>
            <person name="Slot J."/>
            <person name="Riley R."/>
            <person name="Boka B."/>
            <person name="Rigling D."/>
            <person name="Barry K."/>
            <person name="Lee J."/>
            <person name="Mihaltcheva S."/>
            <person name="LaButti K."/>
            <person name="Lipzen A."/>
            <person name="Waldron R."/>
            <person name="Moloney N.M."/>
            <person name="Sperisen C."/>
            <person name="Kredics L."/>
            <person name="Vagvoelgyi C."/>
            <person name="Patrignani A."/>
            <person name="Fitzpatrick D."/>
            <person name="Nagy I."/>
            <person name="Doyle S."/>
            <person name="Anderson J.B."/>
            <person name="Grigoriev I.V."/>
            <person name="Gueldener U."/>
            <person name="Muensterkoetter M."/>
            <person name="Nagy L.G."/>
        </authorList>
    </citation>
    <scope>NUCLEOTIDE SEQUENCE [LARGE SCALE GENOMIC DNA]</scope>
    <source>
        <strain evidence="3">Ar21-2</strain>
    </source>
</reference>
<dbReference type="Gene3D" id="3.90.1200.10">
    <property type="match status" value="1"/>
</dbReference>
<evidence type="ECO:0000259" key="1">
    <source>
        <dbReference type="Pfam" id="PF01636"/>
    </source>
</evidence>
<dbReference type="GO" id="GO:0016301">
    <property type="term" value="F:kinase activity"/>
    <property type="evidence" value="ECO:0007669"/>
    <property type="project" value="UniProtKB-KW"/>
</dbReference>
<proteinExistence type="predicted"/>
<dbReference type="Pfam" id="PF01636">
    <property type="entry name" value="APH"/>
    <property type="match status" value="1"/>
</dbReference>
<dbReference type="PANTHER" id="PTHR21310:SF55">
    <property type="entry name" value="AMINOGLYCOSIDE PHOSPHOTRANSFERASE DOMAIN-CONTAINING PROTEIN"/>
    <property type="match status" value="1"/>
</dbReference>
<dbReference type="STRING" id="47427.A0A2H3D8T1"/>
<dbReference type="SUPFAM" id="SSF56112">
    <property type="entry name" value="Protein kinase-like (PK-like)"/>
    <property type="match status" value="1"/>
</dbReference>
<dbReference type="InterPro" id="IPR011009">
    <property type="entry name" value="Kinase-like_dom_sf"/>
</dbReference>
<keyword evidence="2" id="KW-0418">Kinase</keyword>
<dbReference type="AlphaFoldDB" id="A0A2H3D8T1"/>